<feature type="repeat" description="ANK" evidence="12">
    <location>
        <begin position="284"/>
        <end position="316"/>
    </location>
</feature>
<dbReference type="PANTHER" id="PTHR47143:SF1">
    <property type="entry name" value="ION_TRANS DOMAIN-CONTAINING PROTEIN"/>
    <property type="match status" value="1"/>
</dbReference>
<evidence type="ECO:0000256" key="2">
    <source>
        <dbReference type="ARBA" id="ARBA00022448"/>
    </source>
</evidence>
<reference evidence="17" key="1">
    <citation type="submission" date="2020-01" db="EMBL/GenBank/DDBJ databases">
        <title>Draft genome sequence of the Termite Coptotermes fromosanus.</title>
        <authorList>
            <person name="Itakura S."/>
            <person name="Yosikawa Y."/>
            <person name="Umezawa K."/>
        </authorList>
    </citation>
    <scope>NUCLEOTIDE SEQUENCE [LARGE SCALE GENOMIC DNA]</scope>
</reference>
<feature type="repeat" description="ANK" evidence="12">
    <location>
        <begin position="351"/>
        <end position="376"/>
    </location>
</feature>
<evidence type="ECO:0000256" key="14">
    <source>
        <dbReference type="SAM" id="Phobius"/>
    </source>
</evidence>
<evidence type="ECO:0000256" key="9">
    <source>
        <dbReference type="ARBA" id="ARBA00023136"/>
    </source>
</evidence>
<feature type="coiled-coil region" evidence="13">
    <location>
        <begin position="934"/>
        <end position="965"/>
    </location>
</feature>
<dbReference type="InterPro" id="IPR005821">
    <property type="entry name" value="Ion_trans_dom"/>
</dbReference>
<dbReference type="SUPFAM" id="SSF48403">
    <property type="entry name" value="Ankyrin repeat"/>
    <property type="match status" value="1"/>
</dbReference>
<feature type="transmembrane region" description="Helical" evidence="14">
    <location>
        <begin position="778"/>
        <end position="804"/>
    </location>
</feature>
<organism evidence="16 17">
    <name type="scientific">Coptotermes formosanus</name>
    <name type="common">Formosan subterranean termite</name>
    <dbReference type="NCBI Taxonomy" id="36987"/>
    <lineage>
        <taxon>Eukaryota</taxon>
        <taxon>Metazoa</taxon>
        <taxon>Ecdysozoa</taxon>
        <taxon>Arthropoda</taxon>
        <taxon>Hexapoda</taxon>
        <taxon>Insecta</taxon>
        <taxon>Pterygota</taxon>
        <taxon>Neoptera</taxon>
        <taxon>Polyneoptera</taxon>
        <taxon>Dictyoptera</taxon>
        <taxon>Blattodea</taxon>
        <taxon>Blattoidea</taxon>
        <taxon>Termitoidae</taxon>
        <taxon>Rhinotermitidae</taxon>
        <taxon>Coptotermes</taxon>
    </lineage>
</organism>
<keyword evidence="13" id="KW-0175">Coiled coil</keyword>
<evidence type="ECO:0000256" key="7">
    <source>
        <dbReference type="ARBA" id="ARBA00023043"/>
    </source>
</evidence>
<evidence type="ECO:0000313" key="16">
    <source>
        <dbReference type="EMBL" id="GFG37774.1"/>
    </source>
</evidence>
<keyword evidence="9 14" id="KW-0472">Membrane</keyword>
<feature type="transmembrane region" description="Helical" evidence="14">
    <location>
        <begin position="714"/>
        <end position="734"/>
    </location>
</feature>
<keyword evidence="17" id="KW-1185">Reference proteome</keyword>
<evidence type="ECO:0000256" key="11">
    <source>
        <dbReference type="ARBA" id="ARBA00023303"/>
    </source>
</evidence>
<evidence type="ECO:0000256" key="10">
    <source>
        <dbReference type="ARBA" id="ARBA00023180"/>
    </source>
</evidence>
<feature type="transmembrane region" description="Helical" evidence="14">
    <location>
        <begin position="678"/>
        <end position="702"/>
    </location>
</feature>
<keyword evidence="7 12" id="KW-0040">ANK repeat</keyword>
<dbReference type="Gene3D" id="1.25.40.20">
    <property type="entry name" value="Ankyrin repeat-containing domain"/>
    <property type="match status" value="1"/>
</dbReference>
<dbReference type="EMBL" id="BLKM01000723">
    <property type="protein sequence ID" value="GFG37774.1"/>
    <property type="molecule type" value="Genomic_DNA"/>
</dbReference>
<keyword evidence="3" id="KW-0716">Sensory transduction</keyword>
<dbReference type="InterPro" id="IPR002110">
    <property type="entry name" value="Ankyrin_rpt"/>
</dbReference>
<feature type="repeat" description="ANK" evidence="12">
    <location>
        <begin position="318"/>
        <end position="350"/>
    </location>
</feature>
<keyword evidence="2" id="KW-0813">Transport</keyword>
<keyword evidence="5" id="KW-0677">Repeat</keyword>
<feature type="transmembrane region" description="Helical" evidence="14">
    <location>
        <begin position="648"/>
        <end position="666"/>
    </location>
</feature>
<dbReference type="PROSITE" id="PS50088">
    <property type="entry name" value="ANK_REPEAT"/>
    <property type="match status" value="7"/>
</dbReference>
<dbReference type="AlphaFoldDB" id="A0A6L2PZU4"/>
<feature type="domain" description="Ion transport" evidence="15">
    <location>
        <begin position="552"/>
        <end position="813"/>
    </location>
</feature>
<feature type="repeat" description="ANK" evidence="12">
    <location>
        <begin position="420"/>
        <end position="452"/>
    </location>
</feature>
<dbReference type="GO" id="GO:0034703">
    <property type="term" value="C:cation channel complex"/>
    <property type="evidence" value="ECO:0007669"/>
    <property type="project" value="UniProtKB-ARBA"/>
</dbReference>
<dbReference type="Proteomes" id="UP000502823">
    <property type="component" value="Unassembled WGS sequence"/>
</dbReference>
<feature type="repeat" description="ANK" evidence="12">
    <location>
        <begin position="211"/>
        <end position="243"/>
    </location>
</feature>
<keyword evidence="8" id="KW-0406">Ion transport</keyword>
<evidence type="ECO:0000256" key="8">
    <source>
        <dbReference type="ARBA" id="ARBA00023065"/>
    </source>
</evidence>
<dbReference type="InterPro" id="IPR052076">
    <property type="entry name" value="TRP_cation_channel"/>
</dbReference>
<dbReference type="InParanoid" id="A0A6L2PZU4"/>
<gene>
    <name evidence="16" type="ORF">Cfor_02412</name>
</gene>
<dbReference type="PRINTS" id="PR01415">
    <property type="entry name" value="ANKYRIN"/>
</dbReference>
<feature type="repeat" description="ANK" evidence="12">
    <location>
        <begin position="179"/>
        <end position="211"/>
    </location>
</feature>
<feature type="repeat" description="ANK" evidence="12">
    <location>
        <begin position="385"/>
        <end position="419"/>
    </location>
</feature>
<feature type="transmembrane region" description="Helical" evidence="14">
    <location>
        <begin position="549"/>
        <end position="569"/>
    </location>
</feature>
<comment type="caution">
    <text evidence="16">The sequence shown here is derived from an EMBL/GenBank/DDBJ whole genome shotgun (WGS) entry which is preliminary data.</text>
</comment>
<evidence type="ECO:0000256" key="1">
    <source>
        <dbReference type="ARBA" id="ARBA00004141"/>
    </source>
</evidence>
<evidence type="ECO:0000313" key="17">
    <source>
        <dbReference type="Proteomes" id="UP000502823"/>
    </source>
</evidence>
<dbReference type="Pfam" id="PF00520">
    <property type="entry name" value="Ion_trans"/>
    <property type="match status" value="1"/>
</dbReference>
<dbReference type="Pfam" id="PF13857">
    <property type="entry name" value="Ank_5"/>
    <property type="match status" value="1"/>
</dbReference>
<keyword evidence="4 14" id="KW-0812">Transmembrane</keyword>
<dbReference type="GO" id="GO:0005216">
    <property type="term" value="F:monoatomic ion channel activity"/>
    <property type="evidence" value="ECO:0007669"/>
    <property type="project" value="InterPro"/>
</dbReference>
<dbReference type="OrthoDB" id="7464126at2759"/>
<sequence>MEDPERKEHVAPVEKKKVTLDRAISMNVERVPLTMLPRYKTLSPKLLGRQRNYKQDVCVQEDECHYVKRGESPPADDMVLIDSFEDAGTEAFSVKICRDSVRQGLFDLMRCTSNRNAVHFMEDIECGTVSVEDAEPFFNRCSRMERSILLLWVAFLKKLYFLELLVRMGIDINFTEPVERFSALHLSAFSGCVECSKFLISNGANVNYAPKWFTPLHSAAFGNSFEVVKLLLNNGAKLEITGRTKTNDNFVYGTALHSAVKANAVECIPLLLAECSDINSLEPRGFSPLHSAAELGNIHPLRILLDYGVDPNLVTYDKKNTALHLAAEGGFSECISLLLSKGAHADARNHKGQTALHLAARAQSLECVEMLLSTGACDPNAVDNDMRSPLHSAVGKSLLAFEITEVLLMCKADVNQKDKYGYTPLHVAALNEQSRCVETLLYHGADVSAKTEGGISALSIIVRKTPASLGMLYQKLDSAISLSDPEASNREVEMQLDFRLLLQNCDVGEIGLLKTFVDASQKNILEHPLCEAFLYLKWEKMRKYYIARIFMYGIFVVCLSVYVLIALAYNCYNTSKAVDGNITTQTESQTQLCQDDSMIAEFFRRNPLVTEIIWFVLVFLTLCECVRKLVGCAAYSSLKQYLLQLENVVEWFVVASVFMISCFYAGRTYTWQNHVGAFAVLFGWLNLMVMIGQLPVLGTYVAMYTSVQKEFAKLFAAYLCLLIGFTISFCVIFPSSDAFGNPFVGFMKVLVMMTGELDFEDMLLGKDDEKKAPFLLEISAHVVFTVFLLFVTVILMNLLVGIAVHDIQGLQKTAGLLKLVRQTELITYIESALFSGFLPECIIRILQWTALVSPSAYRVVIQVRPLNPREKRLPKSVLKAAYEIAKQRKWFGHTVSSQGSSSSSSFKVTKSRGSSFHVPQAQEQSNIQSLFWSTEENSKGIAKLREEVQELREAMKSNADLLRQLCDLLKAKSSDC</sequence>
<evidence type="ECO:0000256" key="12">
    <source>
        <dbReference type="PROSITE-ProRule" id="PRU00023"/>
    </source>
</evidence>
<evidence type="ECO:0000259" key="15">
    <source>
        <dbReference type="Pfam" id="PF00520"/>
    </source>
</evidence>
<evidence type="ECO:0000256" key="6">
    <source>
        <dbReference type="ARBA" id="ARBA00022989"/>
    </source>
</evidence>
<keyword evidence="10" id="KW-0325">Glycoprotein</keyword>
<keyword evidence="6 14" id="KW-1133">Transmembrane helix</keyword>
<dbReference type="PROSITE" id="PS50297">
    <property type="entry name" value="ANK_REP_REGION"/>
    <property type="match status" value="6"/>
</dbReference>
<dbReference type="Pfam" id="PF12796">
    <property type="entry name" value="Ank_2"/>
    <property type="match status" value="3"/>
</dbReference>
<keyword evidence="11" id="KW-0407">Ion channel</keyword>
<evidence type="ECO:0000256" key="5">
    <source>
        <dbReference type="ARBA" id="ARBA00022737"/>
    </source>
</evidence>
<evidence type="ECO:0000256" key="13">
    <source>
        <dbReference type="SAM" id="Coils"/>
    </source>
</evidence>
<dbReference type="FunCoup" id="A0A6L2PZU4">
    <property type="interactions" value="1"/>
</dbReference>
<accession>A0A6L2PZU4</accession>
<protein>
    <recommendedName>
        <fullName evidence="15">Ion transport domain-containing protein</fullName>
    </recommendedName>
</protein>
<dbReference type="SMART" id="SM00248">
    <property type="entry name" value="ANK"/>
    <property type="match status" value="9"/>
</dbReference>
<dbReference type="PANTHER" id="PTHR47143">
    <property type="entry name" value="TRANSIENT RECEPTOR POTENTIAL CATION CHANNEL PROTEIN PAINLESS"/>
    <property type="match status" value="1"/>
</dbReference>
<evidence type="ECO:0000256" key="4">
    <source>
        <dbReference type="ARBA" id="ARBA00022692"/>
    </source>
</evidence>
<comment type="subcellular location">
    <subcellularLocation>
        <location evidence="1">Membrane</location>
        <topology evidence="1">Multi-pass membrane protein</topology>
    </subcellularLocation>
</comment>
<proteinExistence type="predicted"/>
<evidence type="ECO:0000256" key="3">
    <source>
        <dbReference type="ARBA" id="ARBA00022606"/>
    </source>
</evidence>
<dbReference type="InterPro" id="IPR036770">
    <property type="entry name" value="Ankyrin_rpt-contain_sf"/>
</dbReference>
<name>A0A6L2PZU4_COPFO</name>